<dbReference type="EMBL" id="CP022752">
    <property type="protein sequence ID" value="ASU77997.1"/>
    <property type="molecule type" value="Genomic_DNA"/>
</dbReference>
<gene>
    <name evidence="2" type="ORF">CDG81_06390</name>
    <name evidence="3" type="ORF">IL38_21425</name>
</gene>
<dbReference type="Proteomes" id="UP000215043">
    <property type="component" value="Chromosome"/>
</dbReference>
<keyword evidence="1" id="KW-1133">Transmembrane helix</keyword>
<dbReference type="SUPFAM" id="SSF63825">
    <property type="entry name" value="YWTD domain"/>
    <property type="match status" value="1"/>
</dbReference>
<protein>
    <recommendedName>
        <fullName evidence="6">FbpC C-terminal regulatory nucleotide binding domain-containing protein</fullName>
    </recommendedName>
</protein>
<dbReference type="EMBL" id="JPMV01000039">
    <property type="protein sequence ID" value="KGI79763.1"/>
    <property type="molecule type" value="Genomic_DNA"/>
</dbReference>
<evidence type="ECO:0000313" key="4">
    <source>
        <dbReference type="Proteomes" id="UP000029737"/>
    </source>
</evidence>
<feature type="transmembrane region" description="Helical" evidence="1">
    <location>
        <begin position="51"/>
        <end position="73"/>
    </location>
</feature>
<dbReference type="eggNOG" id="ENOG5034008">
    <property type="taxonomic scope" value="Bacteria"/>
</dbReference>
<dbReference type="OrthoDB" id="5176334at2"/>
<dbReference type="Proteomes" id="UP000029737">
    <property type="component" value="Unassembled WGS sequence"/>
</dbReference>
<name>A0A099D0K7_9ACTN</name>
<evidence type="ECO:0000313" key="2">
    <source>
        <dbReference type="EMBL" id="ASU77997.1"/>
    </source>
</evidence>
<sequence>MTEPDTAAPRENSDERLLRDGLHELVRDVEPSPTALSRVLAGRRGRSGSRLVLGLTGVAAAATAALLLILVLVPDRSPRPVPVGIAPDSYVVQLADGTLASAALETGEVLRELGRVDAEVTALAKGNEHVYAAAAGEGVLRIGPDGTTRRVRGVGRGAGVTAMAAANGRLAVADGNRVTLVSGNSTRRITLDTGLVVRDLALDRSGRLALVVRDRGGGAPTLRLVPAGRAGTDRIRLFEPSCAPLRIAWGSTGLLVLRPRDCATRDAVRLTTIDPGTGGRIGGGVGIRFEAPVGDAGDVRVSADSADRVLVSTATGRTWLVGGGGVELVAAHCVTGRSCTAVPAVM</sequence>
<organism evidence="2 5">
    <name type="scientific">Actinopolyspora erythraea</name>
    <dbReference type="NCBI Taxonomy" id="414996"/>
    <lineage>
        <taxon>Bacteria</taxon>
        <taxon>Bacillati</taxon>
        <taxon>Actinomycetota</taxon>
        <taxon>Actinomycetes</taxon>
        <taxon>Actinopolysporales</taxon>
        <taxon>Actinopolysporaceae</taxon>
        <taxon>Actinopolyspora</taxon>
    </lineage>
</organism>
<dbReference type="RefSeq" id="WP_043577407.1">
    <property type="nucleotide sequence ID" value="NZ_CP022752.1"/>
</dbReference>
<evidence type="ECO:0000313" key="3">
    <source>
        <dbReference type="EMBL" id="KGI79763.1"/>
    </source>
</evidence>
<evidence type="ECO:0000313" key="5">
    <source>
        <dbReference type="Proteomes" id="UP000215043"/>
    </source>
</evidence>
<accession>A0A099D0K7</accession>
<proteinExistence type="predicted"/>
<dbReference type="HOGENOM" id="CLU_800840_0_0_11"/>
<keyword evidence="1" id="KW-0812">Transmembrane</keyword>
<evidence type="ECO:0008006" key="6">
    <source>
        <dbReference type="Google" id="ProtNLM"/>
    </source>
</evidence>
<reference evidence="2 5" key="2">
    <citation type="submission" date="2017-08" db="EMBL/GenBank/DDBJ databases">
        <title>The complete genome sequence of moderately halophilic actinomycete Actinopolyspora erythraea YIM 90600, the producer of novel erythromycin, novel actinopolysporins A-C and tubercidin.</title>
        <authorList>
            <person name="Yin M."/>
            <person name="Tang S."/>
        </authorList>
    </citation>
    <scope>NUCLEOTIDE SEQUENCE [LARGE SCALE GENOMIC DNA]</scope>
    <source>
        <strain evidence="2 5">YIM 90600</strain>
    </source>
</reference>
<keyword evidence="1" id="KW-0472">Membrane</keyword>
<reference evidence="3 4" key="1">
    <citation type="journal article" date="2014" name="PLoS ONE">
        <title>Identification and Characterization of a New Erythromycin Biosynthetic Gene Cluster in Actinopolyspora erythraea YIM90600, a Novel Erythronolide-Producing Halophilic Actinomycete Isolated from Salt Field.</title>
        <authorList>
            <person name="Chen D."/>
            <person name="Feng J."/>
            <person name="Huang L."/>
            <person name="Zhang Q."/>
            <person name="Wu J."/>
            <person name="Zhu X."/>
            <person name="Duan Y."/>
            <person name="Xu Z."/>
        </authorList>
    </citation>
    <scope>NUCLEOTIDE SEQUENCE [LARGE SCALE GENOMIC DNA]</scope>
    <source>
        <strain evidence="3 4">YIM90600</strain>
    </source>
</reference>
<keyword evidence="4" id="KW-1185">Reference proteome</keyword>
<dbReference type="KEGG" id="aey:CDG81_06390"/>
<evidence type="ECO:0000256" key="1">
    <source>
        <dbReference type="SAM" id="Phobius"/>
    </source>
</evidence>
<dbReference type="AlphaFoldDB" id="A0A099D0K7"/>